<feature type="compositionally biased region" description="Basic and acidic residues" evidence="1">
    <location>
        <begin position="272"/>
        <end position="281"/>
    </location>
</feature>
<keyword evidence="2" id="KW-0472">Membrane</keyword>
<organism evidence="4 5">
    <name type="scientific">Exidia glandulosa HHB12029</name>
    <dbReference type="NCBI Taxonomy" id="1314781"/>
    <lineage>
        <taxon>Eukaryota</taxon>
        <taxon>Fungi</taxon>
        <taxon>Dikarya</taxon>
        <taxon>Basidiomycota</taxon>
        <taxon>Agaricomycotina</taxon>
        <taxon>Agaricomycetes</taxon>
        <taxon>Auriculariales</taxon>
        <taxon>Exidiaceae</taxon>
        <taxon>Exidia</taxon>
    </lineage>
</organism>
<sequence length="341" mass="37140">MGAVDDSFGAWYIGQQFATLLLGVSILQTWVFWTNSERDPAPLKGLVILLLVLGLGFNALVSAGLYHFLVSSIGNPEAMMEVPWTLKAEPFLSAANVFIVQWFYAFRLFRLTRNYALLIVVMVLGASQLATGYAAAVFQLGLTGTIVSGTAQKARVSLSPNLACASLAVDLVVDAIITAAMVHFLRTHRTGIKSTESLMNTLTNYTLASGFSTFVCSCVILGTYVALPDTQIYSGISFLLPHLYTNSLMALLNARRSLRHRSTVGRTSESLEPSRHTDRTPHTTMPFFELTSPKETRGTSSTPFTSTALDFTSDSERRHTVRLDDEQSGGGKDRKTSSGGF</sequence>
<keyword evidence="2" id="KW-1133">Transmembrane helix</keyword>
<protein>
    <recommendedName>
        <fullName evidence="3">DUF6534 domain-containing protein</fullName>
    </recommendedName>
</protein>
<dbReference type="OrthoDB" id="3270417at2759"/>
<dbReference type="AlphaFoldDB" id="A0A165ZXE9"/>
<evidence type="ECO:0000313" key="4">
    <source>
        <dbReference type="EMBL" id="KZV86529.1"/>
    </source>
</evidence>
<name>A0A165ZXE9_EXIGL</name>
<proteinExistence type="predicted"/>
<dbReference type="InParanoid" id="A0A165ZXE9"/>
<dbReference type="Proteomes" id="UP000077266">
    <property type="component" value="Unassembled WGS sequence"/>
</dbReference>
<feature type="transmembrane region" description="Helical" evidence="2">
    <location>
        <begin position="12"/>
        <end position="33"/>
    </location>
</feature>
<feature type="compositionally biased region" description="Polar residues" evidence="1">
    <location>
        <begin position="298"/>
        <end position="312"/>
    </location>
</feature>
<gene>
    <name evidence="4" type="ORF">EXIGLDRAFT_752777</name>
</gene>
<keyword evidence="2" id="KW-0812">Transmembrane</keyword>
<feature type="transmembrane region" description="Helical" evidence="2">
    <location>
        <begin position="45"/>
        <end position="70"/>
    </location>
</feature>
<evidence type="ECO:0000259" key="3">
    <source>
        <dbReference type="Pfam" id="PF20152"/>
    </source>
</evidence>
<feature type="region of interest" description="Disordered" evidence="1">
    <location>
        <begin position="262"/>
        <end position="341"/>
    </location>
</feature>
<dbReference type="PANTHER" id="PTHR40465:SF1">
    <property type="entry name" value="DUF6534 DOMAIN-CONTAINING PROTEIN"/>
    <property type="match status" value="1"/>
</dbReference>
<evidence type="ECO:0000256" key="1">
    <source>
        <dbReference type="SAM" id="MobiDB-lite"/>
    </source>
</evidence>
<feature type="transmembrane region" description="Helical" evidence="2">
    <location>
        <begin position="116"/>
        <end position="138"/>
    </location>
</feature>
<feature type="transmembrane region" description="Helical" evidence="2">
    <location>
        <begin position="232"/>
        <end position="252"/>
    </location>
</feature>
<feature type="transmembrane region" description="Helical" evidence="2">
    <location>
        <begin position="90"/>
        <end position="109"/>
    </location>
</feature>
<accession>A0A165ZXE9</accession>
<keyword evidence="5" id="KW-1185">Reference proteome</keyword>
<feature type="compositionally biased region" description="Basic and acidic residues" evidence="1">
    <location>
        <begin position="314"/>
        <end position="341"/>
    </location>
</feature>
<dbReference type="EMBL" id="KV426153">
    <property type="protein sequence ID" value="KZV86529.1"/>
    <property type="molecule type" value="Genomic_DNA"/>
</dbReference>
<feature type="transmembrane region" description="Helical" evidence="2">
    <location>
        <begin position="205"/>
        <end position="226"/>
    </location>
</feature>
<dbReference type="PANTHER" id="PTHR40465">
    <property type="entry name" value="CHROMOSOME 1, WHOLE GENOME SHOTGUN SEQUENCE"/>
    <property type="match status" value="1"/>
</dbReference>
<dbReference type="InterPro" id="IPR045339">
    <property type="entry name" value="DUF6534"/>
</dbReference>
<dbReference type="Pfam" id="PF20152">
    <property type="entry name" value="DUF6534"/>
    <property type="match status" value="1"/>
</dbReference>
<evidence type="ECO:0000313" key="5">
    <source>
        <dbReference type="Proteomes" id="UP000077266"/>
    </source>
</evidence>
<feature type="transmembrane region" description="Helical" evidence="2">
    <location>
        <begin position="158"/>
        <end position="185"/>
    </location>
</feature>
<reference evidence="4 5" key="1">
    <citation type="journal article" date="2016" name="Mol. Biol. Evol.">
        <title>Comparative Genomics of Early-Diverging Mushroom-Forming Fungi Provides Insights into the Origins of Lignocellulose Decay Capabilities.</title>
        <authorList>
            <person name="Nagy L.G."/>
            <person name="Riley R."/>
            <person name="Tritt A."/>
            <person name="Adam C."/>
            <person name="Daum C."/>
            <person name="Floudas D."/>
            <person name="Sun H."/>
            <person name="Yadav J.S."/>
            <person name="Pangilinan J."/>
            <person name="Larsson K.H."/>
            <person name="Matsuura K."/>
            <person name="Barry K."/>
            <person name="Labutti K."/>
            <person name="Kuo R."/>
            <person name="Ohm R.A."/>
            <person name="Bhattacharya S.S."/>
            <person name="Shirouzu T."/>
            <person name="Yoshinaga Y."/>
            <person name="Martin F.M."/>
            <person name="Grigoriev I.V."/>
            <person name="Hibbett D.S."/>
        </authorList>
    </citation>
    <scope>NUCLEOTIDE SEQUENCE [LARGE SCALE GENOMIC DNA]</scope>
    <source>
        <strain evidence="4 5">HHB12029</strain>
    </source>
</reference>
<evidence type="ECO:0000256" key="2">
    <source>
        <dbReference type="SAM" id="Phobius"/>
    </source>
</evidence>
<feature type="domain" description="DUF6534" evidence="3">
    <location>
        <begin position="171"/>
        <end position="257"/>
    </location>
</feature>